<evidence type="ECO:0000313" key="4">
    <source>
        <dbReference type="EMBL" id="GIQ92181.1"/>
    </source>
</evidence>
<feature type="signal peptide" evidence="2">
    <location>
        <begin position="1"/>
        <end position="19"/>
    </location>
</feature>
<dbReference type="EMBL" id="BDIP01009144">
    <property type="protein sequence ID" value="GIQ92181.1"/>
    <property type="molecule type" value="Genomic_DNA"/>
</dbReference>
<feature type="non-terminal residue" evidence="4">
    <location>
        <position position="1"/>
    </location>
</feature>
<feature type="domain" description="Glycoside hydrolase family 31 TIM barrel" evidence="3">
    <location>
        <begin position="27"/>
        <end position="74"/>
    </location>
</feature>
<evidence type="ECO:0000313" key="5">
    <source>
        <dbReference type="Proteomes" id="UP000265618"/>
    </source>
</evidence>
<keyword evidence="5" id="KW-1185">Reference proteome</keyword>
<evidence type="ECO:0000259" key="3">
    <source>
        <dbReference type="Pfam" id="PF01055"/>
    </source>
</evidence>
<evidence type="ECO:0000256" key="1">
    <source>
        <dbReference type="RuleBase" id="RU361185"/>
    </source>
</evidence>
<dbReference type="InterPro" id="IPR000322">
    <property type="entry name" value="Glyco_hydro_31_TIM"/>
</dbReference>
<reference evidence="4 5" key="1">
    <citation type="journal article" date="2018" name="PLoS ONE">
        <title>The draft genome of Kipferlia bialata reveals reductive genome evolution in fornicate parasites.</title>
        <authorList>
            <person name="Tanifuji G."/>
            <person name="Takabayashi S."/>
            <person name="Kume K."/>
            <person name="Takagi M."/>
            <person name="Nakayama T."/>
            <person name="Kamikawa R."/>
            <person name="Inagaki Y."/>
            <person name="Hashimoto T."/>
        </authorList>
    </citation>
    <scope>NUCLEOTIDE SEQUENCE [LARGE SCALE GENOMIC DNA]</scope>
    <source>
        <strain evidence="4">NY0173</strain>
    </source>
</reference>
<sequence>MRQSSTCVCIILGLFDVYTFPYETEFDHGAKPAKQWHSLYGLTQERVTYDLVTDLYPSKRPFILGRSTYPSAGMVA</sequence>
<comment type="caution">
    <text evidence="4">The sequence shown here is derived from an EMBL/GenBank/DDBJ whole genome shotgun (WGS) entry which is preliminary data.</text>
</comment>
<dbReference type="GO" id="GO:0004553">
    <property type="term" value="F:hydrolase activity, hydrolyzing O-glycosyl compounds"/>
    <property type="evidence" value="ECO:0007669"/>
    <property type="project" value="InterPro"/>
</dbReference>
<protein>
    <recommendedName>
        <fullName evidence="3">Glycoside hydrolase family 31 TIM barrel domain-containing protein</fullName>
    </recommendedName>
</protein>
<dbReference type="Pfam" id="PF01055">
    <property type="entry name" value="Glyco_hydro_31_2nd"/>
    <property type="match status" value="1"/>
</dbReference>
<comment type="similarity">
    <text evidence="1">Belongs to the glycosyl hydrolase 31 family.</text>
</comment>
<accession>A0A9K3DCF8</accession>
<dbReference type="GO" id="GO:0005975">
    <property type="term" value="P:carbohydrate metabolic process"/>
    <property type="evidence" value="ECO:0007669"/>
    <property type="project" value="InterPro"/>
</dbReference>
<feature type="chain" id="PRO_5039907498" description="Glycoside hydrolase family 31 TIM barrel domain-containing protein" evidence="2">
    <location>
        <begin position="20"/>
        <end position="76"/>
    </location>
</feature>
<keyword evidence="1" id="KW-0378">Hydrolase</keyword>
<dbReference type="Gene3D" id="3.20.20.80">
    <property type="entry name" value="Glycosidases"/>
    <property type="match status" value="1"/>
</dbReference>
<dbReference type="AlphaFoldDB" id="A0A9K3DCF8"/>
<dbReference type="OrthoDB" id="5839090at2759"/>
<dbReference type="Proteomes" id="UP000265618">
    <property type="component" value="Unassembled WGS sequence"/>
</dbReference>
<keyword evidence="1" id="KW-0326">Glycosidase</keyword>
<evidence type="ECO:0000256" key="2">
    <source>
        <dbReference type="SAM" id="SignalP"/>
    </source>
</evidence>
<name>A0A9K3DCF8_9EUKA</name>
<proteinExistence type="inferred from homology"/>
<organism evidence="4 5">
    <name type="scientific">Kipferlia bialata</name>
    <dbReference type="NCBI Taxonomy" id="797122"/>
    <lineage>
        <taxon>Eukaryota</taxon>
        <taxon>Metamonada</taxon>
        <taxon>Carpediemonas-like organisms</taxon>
        <taxon>Kipferlia</taxon>
    </lineage>
</organism>
<gene>
    <name evidence="4" type="ORF">KIPB_015816</name>
</gene>
<keyword evidence="2" id="KW-0732">Signal</keyword>